<name>W9XVM0_9EURO</name>
<feature type="compositionally biased region" description="Basic and acidic residues" evidence="2">
    <location>
        <begin position="502"/>
        <end position="512"/>
    </location>
</feature>
<dbReference type="InterPro" id="IPR048344">
    <property type="entry name" value="Zw10_middle"/>
</dbReference>
<dbReference type="Pfam" id="PF22766">
    <property type="entry name" value="ZW10_C2"/>
    <property type="match status" value="2"/>
</dbReference>
<feature type="region of interest" description="Disordered" evidence="2">
    <location>
        <begin position="411"/>
        <end position="528"/>
    </location>
</feature>
<feature type="region of interest" description="Disordered" evidence="2">
    <location>
        <begin position="761"/>
        <end position="786"/>
    </location>
</feature>
<dbReference type="GO" id="GO:0007094">
    <property type="term" value="P:mitotic spindle assembly checkpoint signaling"/>
    <property type="evidence" value="ECO:0007669"/>
    <property type="project" value="TreeGrafter"/>
</dbReference>
<dbReference type="PANTHER" id="PTHR12205:SF0">
    <property type="entry name" value="CENTROMERE_KINETOCHORE PROTEIN ZW10 HOMOLOG"/>
    <property type="match status" value="1"/>
</dbReference>
<proteinExistence type="predicted"/>
<sequence length="861" mass="96845">MTDGKDPSVSLCEAIVNGTFPQSEALLTSDLSSETIPQLLRQISETRRQISEEIRDASKDDSGDVGQWIVQARKVQEDIARCKLESKRIVEEHQQLQGLRDQAIDYQRNVVLLESEIEFTETLRRELRSVSLATQSLREVEDDLKKQDPCAAATKLCELNNTTASILRSRTSTLLRDLRDELCLKTRVQLEAKLYNQITVRREQQKASVEVLPTELEANAINSGTFIHALNQLGNSQESLELLIDKLRACVLQPLRQSSRFKFAAYDVSQHSVCIELDRDGAPLDLVVQFVLDFIRFLHSSLSKTIQSVTAKALLPELMTILVNDWLNPGLPTDLSTLDGLDTMQQQVSRILEELKSLGWEGQTQLEEWNDDIHRAWLNKRKAATLDAVRNAFASSKGALRQVERVERQVITTAREEPSQIEGDANDWDASWGDENKEATNKTDSTKGEDEEEVSGWGFDEDEDETNHDTTQTDQTRGADTETLTSPDEEEEVEEAWGWTDDSPREKRHESTSEAPPTRFNGSKQAEEVEQEVTLTEVYSITEIPDHIIEVIGRDLSDAEAIQHGTKHKSLESSAASRGLLALPTLALAMFRATAPSYYGASPTLTEIHRYNDSMYIAERLRELTSNGMPHVEADIKAMERFGRLAYSKEMETQRLIIWDLLEGAQGFVSCTQPPYAQEIENAVSAVVDRIRTLYRDWKPVLSTSALMQSLGSLLTMVIAKIISSIEDMDDISEPESQRLTALCQQIASLDDLFLSTPPIASRRDPSQGPHEPDLDLDSEPGPPQEPVPMTAVYVANWLRFQYLINILESSLVDIKYLWTEGELSLEFSDDEVVDLIKALFAESTHRRSAIAAIRGSRQSR</sequence>
<dbReference type="Pfam" id="PF20665">
    <property type="entry name" value="Zw10_middle"/>
    <property type="match status" value="1"/>
</dbReference>
<evidence type="ECO:0000259" key="3">
    <source>
        <dbReference type="Pfam" id="PF20665"/>
    </source>
</evidence>
<dbReference type="InterPro" id="IPR046362">
    <property type="entry name" value="Zw10/DSL1_C_sf"/>
</dbReference>
<dbReference type="HOGENOM" id="CLU_006571_0_0_1"/>
<evidence type="ECO:0000313" key="5">
    <source>
        <dbReference type="EMBL" id="EXJ81365.1"/>
    </source>
</evidence>
<dbReference type="Gene3D" id="1.10.357.150">
    <property type="match status" value="1"/>
</dbReference>
<dbReference type="InterPro" id="IPR055148">
    <property type="entry name" value="ZW10_C_2"/>
</dbReference>
<evidence type="ECO:0000313" key="6">
    <source>
        <dbReference type="Proteomes" id="UP000019478"/>
    </source>
</evidence>
<evidence type="ECO:0000259" key="4">
    <source>
        <dbReference type="Pfam" id="PF22766"/>
    </source>
</evidence>
<dbReference type="GO" id="GO:0006888">
    <property type="term" value="P:endoplasmic reticulum to Golgi vesicle-mediated transport"/>
    <property type="evidence" value="ECO:0007669"/>
    <property type="project" value="TreeGrafter"/>
</dbReference>
<dbReference type="GeneID" id="19171753"/>
<feature type="compositionally biased region" description="Basic and acidic residues" evidence="2">
    <location>
        <begin position="434"/>
        <end position="448"/>
    </location>
</feature>
<comment type="caution">
    <text evidence="5">The sequence shown here is derived from an EMBL/GenBank/DDBJ whole genome shotgun (WGS) entry which is preliminary data.</text>
</comment>
<feature type="domain" description="Centromere/kinetochore protein zw10 middle" evidence="3">
    <location>
        <begin position="224"/>
        <end position="391"/>
    </location>
</feature>
<organism evidence="5 6">
    <name type="scientific">Capronia epimyces CBS 606.96</name>
    <dbReference type="NCBI Taxonomy" id="1182542"/>
    <lineage>
        <taxon>Eukaryota</taxon>
        <taxon>Fungi</taxon>
        <taxon>Dikarya</taxon>
        <taxon>Ascomycota</taxon>
        <taxon>Pezizomycotina</taxon>
        <taxon>Eurotiomycetes</taxon>
        <taxon>Chaetothyriomycetidae</taxon>
        <taxon>Chaetothyriales</taxon>
        <taxon>Herpotrichiellaceae</taxon>
        <taxon>Capronia</taxon>
    </lineage>
</organism>
<gene>
    <name evidence="5" type="ORF">A1O3_07656</name>
</gene>
<accession>W9XVM0</accession>
<dbReference type="Proteomes" id="UP000019478">
    <property type="component" value="Unassembled WGS sequence"/>
</dbReference>
<reference evidence="5 6" key="1">
    <citation type="submission" date="2013-03" db="EMBL/GenBank/DDBJ databases">
        <title>The Genome Sequence of Capronia epimyces CBS 606.96.</title>
        <authorList>
            <consortium name="The Broad Institute Genomics Platform"/>
            <person name="Cuomo C."/>
            <person name="de Hoog S."/>
            <person name="Gorbushina A."/>
            <person name="Walker B."/>
            <person name="Young S.K."/>
            <person name="Zeng Q."/>
            <person name="Gargeya S."/>
            <person name="Fitzgerald M."/>
            <person name="Haas B."/>
            <person name="Abouelleil A."/>
            <person name="Allen A.W."/>
            <person name="Alvarado L."/>
            <person name="Arachchi H.M."/>
            <person name="Berlin A.M."/>
            <person name="Chapman S.B."/>
            <person name="Gainer-Dewar J."/>
            <person name="Goldberg J."/>
            <person name="Griggs A."/>
            <person name="Gujja S."/>
            <person name="Hansen M."/>
            <person name="Howarth C."/>
            <person name="Imamovic A."/>
            <person name="Ireland A."/>
            <person name="Larimer J."/>
            <person name="McCowan C."/>
            <person name="Murphy C."/>
            <person name="Pearson M."/>
            <person name="Poon T.W."/>
            <person name="Priest M."/>
            <person name="Roberts A."/>
            <person name="Saif S."/>
            <person name="Shea T."/>
            <person name="Sisk P."/>
            <person name="Sykes S."/>
            <person name="Wortman J."/>
            <person name="Nusbaum C."/>
            <person name="Birren B."/>
        </authorList>
    </citation>
    <scope>NUCLEOTIDE SEQUENCE [LARGE SCALE GENOMIC DNA]</scope>
    <source>
        <strain evidence="5 6">CBS 606.96</strain>
    </source>
</reference>
<dbReference type="STRING" id="1182542.W9XVM0"/>
<feature type="compositionally biased region" description="Basic and acidic residues" evidence="2">
    <location>
        <begin position="762"/>
        <end position="774"/>
    </location>
</feature>
<feature type="compositionally biased region" description="Acidic residues" evidence="2">
    <location>
        <begin position="449"/>
        <end position="466"/>
    </location>
</feature>
<feature type="domain" description="ZW10 C-terminal helical" evidence="4">
    <location>
        <begin position="794"/>
        <end position="854"/>
    </location>
</feature>
<protein>
    <recommendedName>
        <fullName evidence="7">Retrograde transport protein Dsl1 C-terminal domain-containing protein</fullName>
    </recommendedName>
</protein>
<feature type="domain" description="ZW10 C-terminal helical" evidence="4">
    <location>
        <begin position="683"/>
        <end position="749"/>
    </location>
</feature>
<keyword evidence="1" id="KW-0175">Coiled coil</keyword>
<feature type="coiled-coil region" evidence="1">
    <location>
        <begin position="89"/>
        <end position="116"/>
    </location>
</feature>
<dbReference type="eggNOG" id="KOG2163">
    <property type="taxonomic scope" value="Eukaryota"/>
</dbReference>
<dbReference type="PANTHER" id="PTHR12205">
    <property type="entry name" value="CENTROMERE/KINETOCHORE PROTEIN ZW10"/>
    <property type="match status" value="1"/>
</dbReference>
<dbReference type="EMBL" id="AMGY01000006">
    <property type="protein sequence ID" value="EXJ81365.1"/>
    <property type="molecule type" value="Genomic_DNA"/>
</dbReference>
<evidence type="ECO:0008006" key="7">
    <source>
        <dbReference type="Google" id="ProtNLM"/>
    </source>
</evidence>
<dbReference type="RefSeq" id="XP_007735953.1">
    <property type="nucleotide sequence ID" value="XM_007737763.1"/>
</dbReference>
<evidence type="ECO:0000256" key="1">
    <source>
        <dbReference type="SAM" id="Coils"/>
    </source>
</evidence>
<dbReference type="AlphaFoldDB" id="W9XVM0"/>
<dbReference type="GO" id="GO:0005737">
    <property type="term" value="C:cytoplasm"/>
    <property type="evidence" value="ECO:0007669"/>
    <property type="project" value="GOC"/>
</dbReference>
<evidence type="ECO:0000256" key="2">
    <source>
        <dbReference type="SAM" id="MobiDB-lite"/>
    </source>
</evidence>
<dbReference type="GO" id="GO:1990423">
    <property type="term" value="C:RZZ complex"/>
    <property type="evidence" value="ECO:0007669"/>
    <property type="project" value="TreeGrafter"/>
</dbReference>
<dbReference type="OrthoDB" id="534815at2759"/>
<keyword evidence="6" id="KW-1185">Reference proteome</keyword>